<dbReference type="AlphaFoldDB" id="A0A533Q5T9"/>
<evidence type="ECO:0000313" key="1">
    <source>
        <dbReference type="EMBL" id="TLD39917.1"/>
    </source>
</evidence>
<organism evidence="1 2">
    <name type="scientific">Candidatus Jettenia ecosi</name>
    <dbReference type="NCBI Taxonomy" id="2494326"/>
    <lineage>
        <taxon>Bacteria</taxon>
        <taxon>Pseudomonadati</taxon>
        <taxon>Planctomycetota</taxon>
        <taxon>Candidatus Brocadiia</taxon>
        <taxon>Candidatus Brocadiales</taxon>
        <taxon>Candidatus Brocadiaceae</taxon>
        <taxon>Candidatus Jettenia</taxon>
    </lineage>
</organism>
<protein>
    <submittedName>
        <fullName evidence="1">Uncharacterized protein</fullName>
    </submittedName>
</protein>
<evidence type="ECO:0000313" key="2">
    <source>
        <dbReference type="Proteomes" id="UP000319783"/>
    </source>
</evidence>
<dbReference type="EMBL" id="SULG01000165">
    <property type="protein sequence ID" value="TLD39917.1"/>
    <property type="molecule type" value="Genomic_DNA"/>
</dbReference>
<reference evidence="1 2" key="1">
    <citation type="submission" date="2019-04" db="EMBL/GenBank/DDBJ databases">
        <title>Genome of a novel bacterium Candidatus Jettenia ecosi reconstructed from metagenome of an anammox bioreactor.</title>
        <authorList>
            <person name="Mardanov A.V."/>
            <person name="Beletsky A.V."/>
            <person name="Ravin N.V."/>
            <person name="Botchkova E.A."/>
            <person name="Litti Y.V."/>
            <person name="Nozhevnikova A.N."/>
        </authorList>
    </citation>
    <scope>NUCLEOTIDE SEQUENCE [LARGE SCALE GENOMIC DNA]</scope>
    <source>
        <strain evidence="1">J2</strain>
    </source>
</reference>
<dbReference type="Proteomes" id="UP000319783">
    <property type="component" value="Unassembled WGS sequence"/>
</dbReference>
<name>A0A533Q5T9_9BACT</name>
<comment type="caution">
    <text evidence="1">The sequence shown here is derived from an EMBL/GenBank/DDBJ whole genome shotgun (WGS) entry which is preliminary data.</text>
</comment>
<gene>
    <name evidence="1" type="ORF">JETT_3817</name>
</gene>
<sequence>MLIAYQAYGSPEKNRTNLLSGKLLKFIKTKDGNYSLMKGGSL</sequence>
<accession>A0A533Q5T9</accession>
<proteinExistence type="predicted"/>